<dbReference type="PANTHER" id="PTHR43273:SF3">
    <property type="entry name" value="ANAEROBIC SULFATASE-MATURATING ENZYME HOMOLOG ASLB-RELATED"/>
    <property type="match status" value="1"/>
</dbReference>
<keyword evidence="4" id="KW-0479">Metal-binding</keyword>
<reference evidence="9" key="1">
    <citation type="journal article" date="2020" name="Biotechnol. Biofuels">
        <title>New insights from the biogas microbiome by comprehensive genome-resolved metagenomics of nearly 1600 species originating from multiple anaerobic digesters.</title>
        <authorList>
            <person name="Campanaro S."/>
            <person name="Treu L."/>
            <person name="Rodriguez-R L.M."/>
            <person name="Kovalovszki A."/>
            <person name="Ziels R.M."/>
            <person name="Maus I."/>
            <person name="Zhu X."/>
            <person name="Kougias P.G."/>
            <person name="Basile A."/>
            <person name="Luo G."/>
            <person name="Schluter A."/>
            <person name="Konstantinidis K.T."/>
            <person name="Angelidaki I."/>
        </authorList>
    </citation>
    <scope>NUCLEOTIDE SEQUENCE</scope>
    <source>
        <strain evidence="9">AS06rmzACSIP_7</strain>
    </source>
</reference>
<dbReference type="SFLD" id="SFLDG01067">
    <property type="entry name" value="SPASM/twitch_domain_containing"/>
    <property type="match status" value="1"/>
</dbReference>
<keyword evidence="5" id="KW-0408">Iron</keyword>
<gene>
    <name evidence="9" type="ORF">GXY80_09700</name>
</gene>
<dbReference type="SFLD" id="SFLDG01386">
    <property type="entry name" value="main_SPASM_domain-containing"/>
    <property type="match status" value="1"/>
</dbReference>
<comment type="cofactor">
    <cofactor evidence="1">
        <name>[4Fe-4S] cluster</name>
        <dbReference type="ChEBI" id="CHEBI:49883"/>
    </cofactor>
</comment>
<dbReference type="EMBL" id="JAAYEE010000167">
    <property type="protein sequence ID" value="NLW35738.1"/>
    <property type="molecule type" value="Genomic_DNA"/>
</dbReference>
<evidence type="ECO:0000313" key="9">
    <source>
        <dbReference type="EMBL" id="NLW35738.1"/>
    </source>
</evidence>
<accession>A0A971M4K2</accession>
<dbReference type="CDD" id="cd21120">
    <property type="entry name" value="SPASM_anSME"/>
    <property type="match status" value="1"/>
</dbReference>
<evidence type="ECO:0000256" key="3">
    <source>
        <dbReference type="ARBA" id="ARBA00022691"/>
    </source>
</evidence>
<evidence type="ECO:0000313" key="10">
    <source>
        <dbReference type="Proteomes" id="UP000777265"/>
    </source>
</evidence>
<evidence type="ECO:0000259" key="8">
    <source>
        <dbReference type="PROSITE" id="PS51918"/>
    </source>
</evidence>
<evidence type="ECO:0000256" key="7">
    <source>
        <dbReference type="ARBA" id="ARBA00023601"/>
    </source>
</evidence>
<dbReference type="InterPro" id="IPR034491">
    <property type="entry name" value="Anaerob_Ser_sulfatase-maturase"/>
</dbReference>
<dbReference type="PROSITE" id="PS51918">
    <property type="entry name" value="RADICAL_SAM"/>
    <property type="match status" value="1"/>
</dbReference>
<protein>
    <submittedName>
        <fullName evidence="9">Anaerobic sulfatase maturase</fullName>
    </submittedName>
</protein>
<dbReference type="SFLD" id="SFLDS00029">
    <property type="entry name" value="Radical_SAM"/>
    <property type="match status" value="1"/>
</dbReference>
<dbReference type="GO" id="GO:0051539">
    <property type="term" value="F:4 iron, 4 sulfur cluster binding"/>
    <property type="evidence" value="ECO:0007669"/>
    <property type="project" value="UniProtKB-KW"/>
</dbReference>
<keyword evidence="2" id="KW-0004">4Fe-4S</keyword>
<sequence>MRQNMHKDINARSEGSLLGLHVVAKPIGPLCNLNCEYCFYLEKKTLFGARETYRMSDKVVSCFIASYIKSQPTPVVEFVWQGGEPTLLGIDFFKRVIELQRPFTRRKTITNSLQTNGSLLTDEWCDFLKKYNFMVGISLDGPMEIHNRYRRDHQGNGTFDSVIRGLRLLQKYQVDYNVLACVARDTAAQPLDTYRFFRDQGVEFIQFTPIVERIPDVSGRQLGLCLAGPASLDKEELQNEVTPWTVIPEEYGDFLIAVYEEWVRHDVGKVFVMNFEWALNAWIGNPSPVCIHAKQCGQSIVIEHNGDVYACDHCVYPRYNLGNISNGNFFRMVGKSVQSGFGVMKESALPRWCRECEVLAACRGGCPKHRFTQTYDNEPGLHYLCAGYKKFFLHIRKYLRVMAKLLENGLPPSYVMKAVKGPLVIRHGNER</sequence>
<dbReference type="Pfam" id="PF04055">
    <property type="entry name" value="Radical_SAM"/>
    <property type="match status" value="1"/>
</dbReference>
<evidence type="ECO:0000256" key="1">
    <source>
        <dbReference type="ARBA" id="ARBA00001966"/>
    </source>
</evidence>
<reference evidence="9" key="2">
    <citation type="submission" date="2020-01" db="EMBL/GenBank/DDBJ databases">
        <authorList>
            <person name="Campanaro S."/>
        </authorList>
    </citation>
    <scope>NUCLEOTIDE SEQUENCE</scope>
    <source>
        <strain evidence="9">AS06rmzACSIP_7</strain>
    </source>
</reference>
<dbReference type="Proteomes" id="UP000777265">
    <property type="component" value="Unassembled WGS sequence"/>
</dbReference>
<keyword evidence="6" id="KW-0411">Iron-sulfur</keyword>
<dbReference type="GO" id="GO:0016491">
    <property type="term" value="F:oxidoreductase activity"/>
    <property type="evidence" value="ECO:0007669"/>
    <property type="project" value="InterPro"/>
</dbReference>
<dbReference type="SFLD" id="SFLDG01384">
    <property type="entry name" value="thioether_bond_formation_requi"/>
    <property type="match status" value="1"/>
</dbReference>
<evidence type="ECO:0000256" key="4">
    <source>
        <dbReference type="ARBA" id="ARBA00022723"/>
    </source>
</evidence>
<dbReference type="AlphaFoldDB" id="A0A971M4K2"/>
<dbReference type="Gene3D" id="3.20.20.70">
    <property type="entry name" value="Aldolase class I"/>
    <property type="match status" value="1"/>
</dbReference>
<dbReference type="InterPro" id="IPR047207">
    <property type="entry name" value="SPASM_anSME"/>
</dbReference>
<dbReference type="Pfam" id="PF13186">
    <property type="entry name" value="SPASM"/>
    <property type="match status" value="1"/>
</dbReference>
<dbReference type="NCBIfam" id="TIGR03942">
    <property type="entry name" value="sulfatase_rSAM"/>
    <property type="match status" value="1"/>
</dbReference>
<evidence type="ECO:0000256" key="2">
    <source>
        <dbReference type="ARBA" id="ARBA00022485"/>
    </source>
</evidence>
<name>A0A971M4K2_9BACT</name>
<dbReference type="InterPro" id="IPR023885">
    <property type="entry name" value="4Fe4S-binding_SPASM_dom"/>
</dbReference>
<evidence type="ECO:0000256" key="6">
    <source>
        <dbReference type="ARBA" id="ARBA00023014"/>
    </source>
</evidence>
<comment type="similarity">
    <text evidence="7">Belongs to the radical SAM superfamily. Anaerobic sulfatase-maturating enzyme family.</text>
</comment>
<dbReference type="InterPro" id="IPR013785">
    <property type="entry name" value="Aldolase_TIM"/>
</dbReference>
<dbReference type="GO" id="GO:0046872">
    <property type="term" value="F:metal ion binding"/>
    <property type="evidence" value="ECO:0007669"/>
    <property type="project" value="UniProtKB-KW"/>
</dbReference>
<dbReference type="NCBIfam" id="TIGR04085">
    <property type="entry name" value="rSAM_more_4Fe4S"/>
    <property type="match status" value="1"/>
</dbReference>
<dbReference type="SFLD" id="SFLDF00285">
    <property type="entry name" value="anaerobic_Ser-type_sulfatase-m"/>
    <property type="match status" value="1"/>
</dbReference>
<comment type="caution">
    <text evidence="9">The sequence shown here is derived from an EMBL/GenBank/DDBJ whole genome shotgun (WGS) entry which is preliminary data.</text>
</comment>
<feature type="domain" description="Radical SAM core" evidence="8">
    <location>
        <begin position="13"/>
        <end position="257"/>
    </location>
</feature>
<organism evidence="9 10">
    <name type="scientific">Syntrophorhabdus aromaticivorans</name>
    <dbReference type="NCBI Taxonomy" id="328301"/>
    <lineage>
        <taxon>Bacteria</taxon>
        <taxon>Pseudomonadati</taxon>
        <taxon>Thermodesulfobacteriota</taxon>
        <taxon>Syntrophorhabdia</taxon>
        <taxon>Syntrophorhabdales</taxon>
        <taxon>Syntrophorhabdaceae</taxon>
        <taxon>Syntrophorhabdus</taxon>
    </lineage>
</organism>
<dbReference type="InterPro" id="IPR023867">
    <property type="entry name" value="Sulphatase_maturase_rSAM"/>
</dbReference>
<keyword evidence="3" id="KW-0949">S-adenosyl-L-methionine</keyword>
<proteinExistence type="inferred from homology"/>
<dbReference type="PANTHER" id="PTHR43273">
    <property type="entry name" value="ANAEROBIC SULFATASE-MATURATING ENZYME HOMOLOG ASLB-RELATED"/>
    <property type="match status" value="1"/>
</dbReference>
<dbReference type="CDD" id="cd01335">
    <property type="entry name" value="Radical_SAM"/>
    <property type="match status" value="1"/>
</dbReference>
<dbReference type="InterPro" id="IPR058240">
    <property type="entry name" value="rSAM_sf"/>
</dbReference>
<dbReference type="SUPFAM" id="SSF102114">
    <property type="entry name" value="Radical SAM enzymes"/>
    <property type="match status" value="1"/>
</dbReference>
<dbReference type="InterPro" id="IPR007197">
    <property type="entry name" value="rSAM"/>
</dbReference>
<dbReference type="SFLD" id="SFLDG01072">
    <property type="entry name" value="dehydrogenase_like"/>
    <property type="match status" value="1"/>
</dbReference>
<evidence type="ECO:0000256" key="5">
    <source>
        <dbReference type="ARBA" id="ARBA00023004"/>
    </source>
</evidence>